<proteinExistence type="predicted"/>
<dbReference type="PANTHER" id="PTHR36299:SF1">
    <property type="entry name" value="DUF4773 DOMAIN-CONTAINING PROTEIN"/>
    <property type="match status" value="1"/>
</dbReference>
<name>A0A9N9TRI5_PHYSR</name>
<sequence length="244" mass="27175">MGYIRVCACFLVYFGIKSTYTQDESIPFSSPYYDPSTRQSLRLTSVENVLVGVKQTTKNTHNSPYKTVRRIGFRSNGCSCSNFLCGCCLGINLNQFNFNREGCLNFTYDPDEFAINMNVLMNNNNIYSNSFSAKNPPPLCIPLPVPYIPLQVQACARIYDVYAPGQNLHMCLDFETRVQQATVLVLHFDCMRFGMDGAAFLKPEDGSGLPQGPGPAGEAGQVDGDVYDEVTETKYSIRRGNELV</sequence>
<accession>A0A9N9TRI5</accession>
<evidence type="ECO:0000259" key="2">
    <source>
        <dbReference type="Pfam" id="PF15998"/>
    </source>
</evidence>
<dbReference type="PANTHER" id="PTHR36299">
    <property type="entry name" value="AGAP008005-PA"/>
    <property type="match status" value="1"/>
</dbReference>
<dbReference type="Proteomes" id="UP001153712">
    <property type="component" value="Chromosome 4"/>
</dbReference>
<gene>
    <name evidence="3" type="ORF">PHYEVI_LOCUS7734</name>
</gene>
<evidence type="ECO:0000313" key="4">
    <source>
        <dbReference type="Proteomes" id="UP001153712"/>
    </source>
</evidence>
<evidence type="ECO:0000256" key="1">
    <source>
        <dbReference type="SAM" id="MobiDB-lite"/>
    </source>
</evidence>
<reference evidence="3" key="1">
    <citation type="submission" date="2022-01" db="EMBL/GenBank/DDBJ databases">
        <authorList>
            <person name="King R."/>
        </authorList>
    </citation>
    <scope>NUCLEOTIDE SEQUENCE</scope>
</reference>
<feature type="region of interest" description="Disordered" evidence="1">
    <location>
        <begin position="204"/>
        <end position="224"/>
    </location>
</feature>
<dbReference type="OrthoDB" id="5952164at2759"/>
<organism evidence="3 4">
    <name type="scientific">Phyllotreta striolata</name>
    <name type="common">Striped flea beetle</name>
    <name type="synonym">Crioceris striolata</name>
    <dbReference type="NCBI Taxonomy" id="444603"/>
    <lineage>
        <taxon>Eukaryota</taxon>
        <taxon>Metazoa</taxon>
        <taxon>Ecdysozoa</taxon>
        <taxon>Arthropoda</taxon>
        <taxon>Hexapoda</taxon>
        <taxon>Insecta</taxon>
        <taxon>Pterygota</taxon>
        <taxon>Neoptera</taxon>
        <taxon>Endopterygota</taxon>
        <taxon>Coleoptera</taxon>
        <taxon>Polyphaga</taxon>
        <taxon>Cucujiformia</taxon>
        <taxon>Chrysomeloidea</taxon>
        <taxon>Chrysomelidae</taxon>
        <taxon>Galerucinae</taxon>
        <taxon>Alticini</taxon>
        <taxon>Phyllotreta</taxon>
    </lineage>
</organism>
<dbReference type="InterPro" id="IPR031941">
    <property type="entry name" value="DUF4773"/>
</dbReference>
<feature type="domain" description="DUF4773" evidence="2">
    <location>
        <begin position="78"/>
        <end position="197"/>
    </location>
</feature>
<evidence type="ECO:0000313" key="3">
    <source>
        <dbReference type="EMBL" id="CAG9861394.1"/>
    </source>
</evidence>
<dbReference type="AlphaFoldDB" id="A0A9N9TRI5"/>
<protein>
    <recommendedName>
        <fullName evidence="2">DUF4773 domain-containing protein</fullName>
    </recommendedName>
</protein>
<keyword evidence="4" id="KW-1185">Reference proteome</keyword>
<dbReference type="EMBL" id="OU900097">
    <property type="protein sequence ID" value="CAG9861394.1"/>
    <property type="molecule type" value="Genomic_DNA"/>
</dbReference>
<dbReference type="Pfam" id="PF15998">
    <property type="entry name" value="DUF4773"/>
    <property type="match status" value="1"/>
</dbReference>